<dbReference type="EMBL" id="RCDD01000002">
    <property type="protein sequence ID" value="RLK58571.1"/>
    <property type="molecule type" value="Genomic_DNA"/>
</dbReference>
<evidence type="ECO:0000313" key="2">
    <source>
        <dbReference type="Proteomes" id="UP000282454"/>
    </source>
</evidence>
<protein>
    <submittedName>
        <fullName evidence="1">Uncharacterized protein</fullName>
    </submittedName>
</protein>
<name>A0A421B2F7_9PSEU</name>
<evidence type="ECO:0000313" key="1">
    <source>
        <dbReference type="EMBL" id="RLK58571.1"/>
    </source>
</evidence>
<organism evidence="1 2">
    <name type="scientific">Actinokineospora cianjurensis</name>
    <dbReference type="NCBI Taxonomy" id="585224"/>
    <lineage>
        <taxon>Bacteria</taxon>
        <taxon>Bacillati</taxon>
        <taxon>Actinomycetota</taxon>
        <taxon>Actinomycetes</taxon>
        <taxon>Pseudonocardiales</taxon>
        <taxon>Pseudonocardiaceae</taxon>
        <taxon>Actinokineospora</taxon>
    </lineage>
</organism>
<sequence length="33" mass="3612">MQAIDLHSDKVELGLPVGYRPCACLDGDPVKDR</sequence>
<proteinExistence type="predicted"/>
<dbReference type="Proteomes" id="UP000282454">
    <property type="component" value="Unassembled WGS sequence"/>
</dbReference>
<keyword evidence="2" id="KW-1185">Reference proteome</keyword>
<accession>A0A421B2F7</accession>
<gene>
    <name evidence="1" type="ORF">CLV68_3041</name>
</gene>
<comment type="caution">
    <text evidence="1">The sequence shown here is derived from an EMBL/GenBank/DDBJ whole genome shotgun (WGS) entry which is preliminary data.</text>
</comment>
<reference evidence="1 2" key="1">
    <citation type="submission" date="2018-10" db="EMBL/GenBank/DDBJ databases">
        <title>Genomic Encyclopedia of Archaeal and Bacterial Type Strains, Phase II (KMG-II): from individual species to whole genera.</title>
        <authorList>
            <person name="Goeker M."/>
        </authorList>
    </citation>
    <scope>NUCLEOTIDE SEQUENCE [LARGE SCALE GENOMIC DNA]</scope>
    <source>
        <strain evidence="1 2">DSM 45657</strain>
    </source>
</reference>
<dbReference type="AlphaFoldDB" id="A0A421B2F7"/>